<dbReference type="Proteomes" id="UP000824221">
    <property type="component" value="Unassembled WGS sequence"/>
</dbReference>
<accession>A0A9D2KEB0</accession>
<evidence type="ECO:0000256" key="1">
    <source>
        <dbReference type="ARBA" id="ARBA00004141"/>
    </source>
</evidence>
<evidence type="ECO:0000256" key="3">
    <source>
        <dbReference type="ARBA" id="ARBA00022692"/>
    </source>
</evidence>
<dbReference type="Pfam" id="PF01925">
    <property type="entry name" value="TauE"/>
    <property type="match status" value="1"/>
</dbReference>
<dbReference type="EMBL" id="DXAJ01000001">
    <property type="protein sequence ID" value="HJA01755.1"/>
    <property type="molecule type" value="Genomic_DNA"/>
</dbReference>
<keyword evidence="3 6" id="KW-0812">Transmembrane</keyword>
<feature type="transmembrane region" description="Helical" evidence="6">
    <location>
        <begin position="6"/>
        <end position="35"/>
    </location>
</feature>
<keyword evidence="5 6" id="KW-0472">Membrane</keyword>
<evidence type="ECO:0000256" key="5">
    <source>
        <dbReference type="ARBA" id="ARBA00023136"/>
    </source>
</evidence>
<gene>
    <name evidence="7" type="ORF">H9797_00035</name>
</gene>
<keyword evidence="4 6" id="KW-1133">Transmembrane helix</keyword>
<protein>
    <recommendedName>
        <fullName evidence="6">Probable membrane transporter protein</fullName>
    </recommendedName>
</protein>
<evidence type="ECO:0000256" key="2">
    <source>
        <dbReference type="ARBA" id="ARBA00009142"/>
    </source>
</evidence>
<dbReference type="PANTHER" id="PTHR43701">
    <property type="entry name" value="MEMBRANE TRANSPORTER PROTEIN MJ0441-RELATED"/>
    <property type="match status" value="1"/>
</dbReference>
<dbReference type="AlphaFoldDB" id="A0A9D2KEB0"/>
<dbReference type="PANTHER" id="PTHR43701:SF2">
    <property type="entry name" value="MEMBRANE TRANSPORTER PROTEIN YJNA-RELATED"/>
    <property type="match status" value="1"/>
</dbReference>
<feature type="transmembrane region" description="Helical" evidence="6">
    <location>
        <begin position="100"/>
        <end position="118"/>
    </location>
</feature>
<reference evidence="7" key="2">
    <citation type="submission" date="2021-04" db="EMBL/GenBank/DDBJ databases">
        <authorList>
            <person name="Gilroy R."/>
        </authorList>
    </citation>
    <scope>NUCLEOTIDE SEQUENCE</scope>
    <source>
        <strain evidence="7">CHK156-179</strain>
    </source>
</reference>
<keyword evidence="6" id="KW-1003">Cell membrane</keyword>
<evidence type="ECO:0000313" key="7">
    <source>
        <dbReference type="EMBL" id="HJA01755.1"/>
    </source>
</evidence>
<feature type="transmembrane region" description="Helical" evidence="6">
    <location>
        <begin position="47"/>
        <end position="66"/>
    </location>
</feature>
<dbReference type="GO" id="GO:0005886">
    <property type="term" value="C:plasma membrane"/>
    <property type="evidence" value="ECO:0007669"/>
    <property type="project" value="UniProtKB-SubCell"/>
</dbReference>
<feature type="transmembrane region" description="Helical" evidence="6">
    <location>
        <begin position="72"/>
        <end position="93"/>
    </location>
</feature>
<comment type="caution">
    <text evidence="7">The sequence shown here is derived from an EMBL/GenBank/DDBJ whole genome shotgun (WGS) entry which is preliminary data.</text>
</comment>
<dbReference type="InterPro" id="IPR051598">
    <property type="entry name" value="TSUP/Inactive_protease-like"/>
</dbReference>
<organism evidence="7 8">
    <name type="scientific">Candidatus Gallimonas gallistercoris</name>
    <dbReference type="NCBI Taxonomy" id="2838602"/>
    <lineage>
        <taxon>Bacteria</taxon>
        <taxon>Bacillati</taxon>
        <taxon>Bacillota</taxon>
        <taxon>Clostridia</taxon>
        <taxon>Candidatus Gallimonas</taxon>
    </lineage>
</organism>
<proteinExistence type="inferred from homology"/>
<comment type="subcellular location">
    <subcellularLocation>
        <location evidence="6">Cell membrane</location>
        <topology evidence="6">Multi-pass membrane protein</topology>
    </subcellularLocation>
    <subcellularLocation>
        <location evidence="1">Membrane</location>
        <topology evidence="1">Multi-pass membrane protein</topology>
    </subcellularLocation>
</comment>
<dbReference type="InterPro" id="IPR002781">
    <property type="entry name" value="TM_pro_TauE-like"/>
</dbReference>
<reference evidence="7" key="1">
    <citation type="journal article" date="2021" name="PeerJ">
        <title>Extensive microbial diversity within the chicken gut microbiome revealed by metagenomics and culture.</title>
        <authorList>
            <person name="Gilroy R."/>
            <person name="Ravi A."/>
            <person name="Getino M."/>
            <person name="Pursley I."/>
            <person name="Horton D.L."/>
            <person name="Alikhan N.F."/>
            <person name="Baker D."/>
            <person name="Gharbi K."/>
            <person name="Hall N."/>
            <person name="Watson M."/>
            <person name="Adriaenssens E.M."/>
            <person name="Foster-Nyarko E."/>
            <person name="Jarju S."/>
            <person name="Secka A."/>
            <person name="Antonio M."/>
            <person name="Oren A."/>
            <person name="Chaudhuri R.R."/>
            <person name="La Ragione R."/>
            <person name="Hildebrand F."/>
            <person name="Pallen M.J."/>
        </authorList>
    </citation>
    <scope>NUCLEOTIDE SEQUENCE</scope>
    <source>
        <strain evidence="7">CHK156-179</strain>
    </source>
</reference>
<name>A0A9D2KEB0_9FIRM</name>
<sequence>MKKQSIKAYLLGGACIGAVNGLLGGGGGMLAVPVLERAGLKEKNAHATAIAVIAPASFLSGAVYLVEGLVPMGVFLPVALGVLLGGALGAKLLGKLSFKAVSLLFELVMLAAGVRLLLP</sequence>
<evidence type="ECO:0000256" key="4">
    <source>
        <dbReference type="ARBA" id="ARBA00022989"/>
    </source>
</evidence>
<evidence type="ECO:0000313" key="8">
    <source>
        <dbReference type="Proteomes" id="UP000824221"/>
    </source>
</evidence>
<evidence type="ECO:0000256" key="6">
    <source>
        <dbReference type="RuleBase" id="RU363041"/>
    </source>
</evidence>
<comment type="similarity">
    <text evidence="2 6">Belongs to the 4-toluene sulfonate uptake permease (TSUP) (TC 2.A.102) family.</text>
</comment>